<dbReference type="PROSITE" id="PS50294">
    <property type="entry name" value="WD_REPEATS_REGION"/>
    <property type="match status" value="1"/>
</dbReference>
<dbReference type="InterPro" id="IPR008271">
    <property type="entry name" value="Ser/Thr_kinase_AS"/>
</dbReference>
<dbReference type="InterPro" id="IPR055231">
    <property type="entry name" value="2AA_helical"/>
</dbReference>
<evidence type="ECO:0000256" key="6">
    <source>
        <dbReference type="ARBA" id="ARBA00022741"/>
    </source>
</evidence>
<evidence type="ECO:0000256" key="1">
    <source>
        <dbReference type="ARBA" id="ARBA00012513"/>
    </source>
</evidence>
<organism evidence="12 13">
    <name type="scientific">Parachaetomium inaequale</name>
    <dbReference type="NCBI Taxonomy" id="2588326"/>
    <lineage>
        <taxon>Eukaryota</taxon>
        <taxon>Fungi</taxon>
        <taxon>Dikarya</taxon>
        <taxon>Ascomycota</taxon>
        <taxon>Pezizomycotina</taxon>
        <taxon>Sordariomycetes</taxon>
        <taxon>Sordariomycetidae</taxon>
        <taxon>Sordariales</taxon>
        <taxon>Chaetomiaceae</taxon>
        <taxon>Parachaetomium</taxon>
    </lineage>
</organism>
<keyword evidence="13" id="KW-1185">Reference proteome</keyword>
<gene>
    <name evidence="12" type="ORF">C8A01DRAFT_34212</name>
</gene>
<dbReference type="InterPro" id="IPR045162">
    <property type="entry name" value="Vps15-like"/>
</dbReference>
<keyword evidence="3 9" id="KW-0853">WD repeat</keyword>
<dbReference type="InterPro" id="IPR001680">
    <property type="entry name" value="WD40_rpt"/>
</dbReference>
<dbReference type="Proteomes" id="UP001303115">
    <property type="component" value="Unassembled WGS sequence"/>
</dbReference>
<dbReference type="InterPro" id="IPR015943">
    <property type="entry name" value="WD40/YVTN_repeat-like_dom_sf"/>
</dbReference>
<keyword evidence="7" id="KW-0418">Kinase</keyword>
<keyword evidence="8" id="KW-0067">ATP-binding</keyword>
<dbReference type="SUPFAM" id="SSF56112">
    <property type="entry name" value="Protein kinase-like (PK-like)"/>
    <property type="match status" value="1"/>
</dbReference>
<dbReference type="GO" id="GO:0071561">
    <property type="term" value="C:nucleus-vacuole junction"/>
    <property type="evidence" value="ECO:0007669"/>
    <property type="project" value="TreeGrafter"/>
</dbReference>
<dbReference type="InterPro" id="IPR011009">
    <property type="entry name" value="Kinase-like_dom_sf"/>
</dbReference>
<evidence type="ECO:0000256" key="7">
    <source>
        <dbReference type="ARBA" id="ARBA00022777"/>
    </source>
</evidence>
<protein>
    <recommendedName>
        <fullName evidence="1">non-specific serine/threonine protein kinase</fullName>
        <ecNumber evidence="1">2.7.11.1</ecNumber>
    </recommendedName>
</protein>
<dbReference type="FunFam" id="2.130.10.10:FF:001688">
    <property type="entry name" value="Phosphoinositide 3-kinase regulatory subunit 4"/>
    <property type="match status" value="1"/>
</dbReference>
<dbReference type="EC" id="2.7.11.1" evidence="1"/>
<keyword evidence="5" id="KW-0677">Repeat</keyword>
<dbReference type="PROSITE" id="PS50082">
    <property type="entry name" value="WD_REPEATS_2"/>
    <property type="match status" value="1"/>
</dbReference>
<dbReference type="Gene3D" id="2.130.10.10">
    <property type="entry name" value="YVTN repeat-like/Quinoprotein amine dehydrogenase"/>
    <property type="match status" value="2"/>
</dbReference>
<dbReference type="GO" id="GO:0034271">
    <property type="term" value="C:phosphatidylinositol 3-kinase complex, class III, type I"/>
    <property type="evidence" value="ECO:0007669"/>
    <property type="project" value="TreeGrafter"/>
</dbReference>
<evidence type="ECO:0000256" key="8">
    <source>
        <dbReference type="ARBA" id="ARBA00022840"/>
    </source>
</evidence>
<dbReference type="InterPro" id="IPR036322">
    <property type="entry name" value="WD40_repeat_dom_sf"/>
</dbReference>
<dbReference type="InterPro" id="IPR011989">
    <property type="entry name" value="ARM-like"/>
</dbReference>
<dbReference type="GO" id="GO:0016236">
    <property type="term" value="P:macroautophagy"/>
    <property type="evidence" value="ECO:0007669"/>
    <property type="project" value="InterPro"/>
</dbReference>
<dbReference type="EMBL" id="MU854352">
    <property type="protein sequence ID" value="KAK4041722.1"/>
    <property type="molecule type" value="Genomic_DNA"/>
</dbReference>
<dbReference type="FunFam" id="1.10.510.10:FF:000497">
    <property type="entry name" value="Phosphoinositide 3-kinase regulatory subunit"/>
    <property type="match status" value="1"/>
</dbReference>
<sequence length="1566" mass="174118">MGQGFSLATPRAGGAGIDVPELADLVYERSVGTGGFMKSVRARHHDGVVLAKVLIKPYPMSLDKYKQAIIREREVLTDVPNALPYQRAVETETNGYLVRQFLYNSLYDRLSTRPFLEDIEKKWLAFQLLCALRDCHSKGIYHGDIKTENILVTSWNWLYLSDFSSSFKRVMLPEDNPGDFSYFFDTSGKRTCYLAPERFLPPGEEADPNAKVTWAMDVFSAGCVIAELFLETPIFTLSQLYSYRKGEYDPAISHLSKIPDKDLREMIAQMIQLDPQKRYSAEQYLDFWKGKVFPEYFYSFLHQYMELITDLSSGQFAAGGPARNVSEADQRIERVWLDFDKISYFLGYQNDENQVGNRQLSPRLGLGNFPVRLNIPNNEHFVSADKQPSADDGTLIFLTLVVSSLRNTAHAAARVKACDILLAFAERLTDEAKLDRVLPYLVALLKDKNDVVVVSAIRAITQLLDLVKVITPVNSQIFLDYIMSRMEPLLLDTQRTFSPIARATYASCLGKLAITADRFLAMAATLRADGSAALADPEVEPGHEAEAGLAGLFDNARRELTEIFEVHTKTLIEDSDPFVRRAFLTSVPDLCIFFGALQANDIILTHLNTYLNDRDWMLKCAFFDTIVGISAFLGSNNLEKFMLPLMVQAITDPEEHVVHGALHALAELANLGLLTKHTYLELVGIIGRFAMHPNIWIRESTVEFISAGTRFLGPAFLRVQVLPQLVPYLKPHRIPAFSEIGLLEALQKPLSRSVFDHALQWASKTDRGDFWRPFRKLRDAVSKPMSSRAESNPQALAKATRNEEDEQWLNKLRNLGLAPEDEPKLLALREFIWRLSQIKARDLAAQDTGNATALNSIISLRTLGLTPQTVVFDEEPLAPPMVNPEGDVHAPRTIKDALLDASMSIDDPVGKKRRAALNNHRSRLGSRDNLSPMSTDSRRPLDDESVVSSAMGRGEASRDTSRRTSVAHGKAATLSPVDDNGSAHDAPYATRRGLRHQSSAMNLMNRKDSGKSGPETGTTETNAFGEVEGPFSQAPMRKPSQPDTESALVYANTRLRANHTYVGNDPNVLKMLDEMYVENFPHDIYDYGPMVTPLRRQKSSKSTISQPAGEEAWKPSGKLVATFSEHIGAINRVVVSPDHQFFLTGGDDGCVKVWDTARLERNITHRSRLTHKHAAGARVLALCFIENTHSFVSCASDGSVHVIKVDTILSGINFRYPRLRLLREYQLVEGEAAVWCEHFKHDGSSVLVLATNKSVVRGIDLRTMTLLYKLENPVHHGTPTCFCVDRRRNWLCLATSHGVLDLWDLRFKMRLKGWGVPGKGSISRLSIHPTKGRGKWVCVAGGTGQGEVTVWDLERTLCREIYRVGGNKEGPKGYEAWEVDEDRPEGMLGRFATDIEPSPAASAVGNADRGVRAMAVGIGMVDEEKEVRHAFLVTAGADKKLRFWDLSRIENSVVYSGLQPDEGRPTFSASHPTPSMTLNTERWPRLVGGSASASPSSGGGGATANGNGRSSGRSRQQRAPKSTVVSLQQQQLLRSHLDAVVDVAVLESPYVMTVSVDRSGVVFVFQ</sequence>
<feature type="repeat" description="WD" evidence="9">
    <location>
        <begin position="1123"/>
        <end position="1164"/>
    </location>
</feature>
<feature type="domain" description="Protein kinase" evidence="11">
    <location>
        <begin position="25"/>
        <end position="305"/>
    </location>
</feature>
<feature type="region of interest" description="Disordered" evidence="10">
    <location>
        <begin position="782"/>
        <end position="803"/>
    </location>
</feature>
<feature type="compositionally biased region" description="Low complexity" evidence="10">
    <location>
        <begin position="1504"/>
        <end position="1514"/>
    </location>
</feature>
<evidence type="ECO:0000256" key="2">
    <source>
        <dbReference type="ARBA" id="ARBA00022527"/>
    </source>
</evidence>
<name>A0AAN6ST90_9PEZI</name>
<dbReference type="CDD" id="cd13980">
    <property type="entry name" value="STKc_Vps15"/>
    <property type="match status" value="1"/>
</dbReference>
<evidence type="ECO:0000256" key="10">
    <source>
        <dbReference type="SAM" id="MobiDB-lite"/>
    </source>
</evidence>
<evidence type="ECO:0000256" key="5">
    <source>
        <dbReference type="ARBA" id="ARBA00022737"/>
    </source>
</evidence>
<proteinExistence type="predicted"/>
<dbReference type="GO" id="GO:0034272">
    <property type="term" value="C:phosphatidylinositol 3-kinase complex, class III, type II"/>
    <property type="evidence" value="ECO:0007669"/>
    <property type="project" value="TreeGrafter"/>
</dbReference>
<dbReference type="InterPro" id="IPR016024">
    <property type="entry name" value="ARM-type_fold"/>
</dbReference>
<evidence type="ECO:0000313" key="13">
    <source>
        <dbReference type="Proteomes" id="UP001303115"/>
    </source>
</evidence>
<evidence type="ECO:0000259" key="11">
    <source>
        <dbReference type="PROSITE" id="PS50011"/>
    </source>
</evidence>
<dbReference type="SMART" id="SM00220">
    <property type="entry name" value="S_TKc"/>
    <property type="match status" value="1"/>
</dbReference>
<keyword evidence="6" id="KW-0547">Nucleotide-binding</keyword>
<dbReference type="PANTHER" id="PTHR17583">
    <property type="entry name" value="PHOSPHOINOSITIDE 3-KINASE REGULATORY SUBUNIT 4"/>
    <property type="match status" value="1"/>
</dbReference>
<dbReference type="Gene3D" id="1.10.510.10">
    <property type="entry name" value="Transferase(Phosphotransferase) domain 1"/>
    <property type="match status" value="1"/>
</dbReference>
<dbReference type="SMART" id="SM00320">
    <property type="entry name" value="WD40"/>
    <property type="match status" value="6"/>
</dbReference>
<reference evidence="13" key="1">
    <citation type="journal article" date="2023" name="Mol. Phylogenet. Evol.">
        <title>Genome-scale phylogeny and comparative genomics of the fungal order Sordariales.</title>
        <authorList>
            <person name="Hensen N."/>
            <person name="Bonometti L."/>
            <person name="Westerberg I."/>
            <person name="Brannstrom I.O."/>
            <person name="Guillou S."/>
            <person name="Cros-Aarteil S."/>
            <person name="Calhoun S."/>
            <person name="Haridas S."/>
            <person name="Kuo A."/>
            <person name="Mondo S."/>
            <person name="Pangilinan J."/>
            <person name="Riley R."/>
            <person name="LaButti K."/>
            <person name="Andreopoulos B."/>
            <person name="Lipzen A."/>
            <person name="Chen C."/>
            <person name="Yan M."/>
            <person name="Daum C."/>
            <person name="Ng V."/>
            <person name="Clum A."/>
            <person name="Steindorff A."/>
            <person name="Ohm R.A."/>
            <person name="Martin F."/>
            <person name="Silar P."/>
            <person name="Natvig D.O."/>
            <person name="Lalanne C."/>
            <person name="Gautier V."/>
            <person name="Ament-Velasquez S.L."/>
            <person name="Kruys A."/>
            <person name="Hutchinson M.I."/>
            <person name="Powell A.J."/>
            <person name="Barry K."/>
            <person name="Miller A.N."/>
            <person name="Grigoriev I.V."/>
            <person name="Debuchy R."/>
            <person name="Gladieux P."/>
            <person name="Hiltunen Thoren M."/>
            <person name="Johannesson H."/>
        </authorList>
    </citation>
    <scope>NUCLEOTIDE SEQUENCE [LARGE SCALE GENOMIC DNA]</scope>
    <source>
        <strain evidence="13">CBS 284.82</strain>
    </source>
</reference>
<dbReference type="SUPFAM" id="SSF48371">
    <property type="entry name" value="ARM repeat"/>
    <property type="match status" value="1"/>
</dbReference>
<dbReference type="GO" id="GO:0006623">
    <property type="term" value="P:protein targeting to vacuole"/>
    <property type="evidence" value="ECO:0007669"/>
    <property type="project" value="TreeGrafter"/>
</dbReference>
<evidence type="ECO:0000256" key="4">
    <source>
        <dbReference type="ARBA" id="ARBA00022679"/>
    </source>
</evidence>
<dbReference type="GO" id="GO:0005770">
    <property type="term" value="C:late endosome"/>
    <property type="evidence" value="ECO:0007669"/>
    <property type="project" value="TreeGrafter"/>
</dbReference>
<feature type="region of interest" description="Disordered" evidence="10">
    <location>
        <begin position="917"/>
        <end position="1042"/>
    </location>
</feature>
<dbReference type="Gene3D" id="1.25.10.10">
    <property type="entry name" value="Leucine-rich Repeat Variant"/>
    <property type="match status" value="1"/>
</dbReference>
<comment type="caution">
    <text evidence="12">The sequence shown here is derived from an EMBL/GenBank/DDBJ whole genome shotgun (WGS) entry which is preliminary data.</text>
</comment>
<evidence type="ECO:0000313" key="12">
    <source>
        <dbReference type="EMBL" id="KAK4041722.1"/>
    </source>
</evidence>
<keyword evidence="4" id="KW-0808">Transferase</keyword>
<dbReference type="GO" id="GO:0045324">
    <property type="term" value="P:late endosome to vacuole transport"/>
    <property type="evidence" value="ECO:0007669"/>
    <property type="project" value="InterPro"/>
</dbReference>
<dbReference type="PROSITE" id="PS50011">
    <property type="entry name" value="PROTEIN_KINASE_DOM"/>
    <property type="match status" value="1"/>
</dbReference>
<keyword evidence="2" id="KW-0723">Serine/threonine-protein kinase</keyword>
<dbReference type="SUPFAM" id="SSF50978">
    <property type="entry name" value="WD40 repeat-like"/>
    <property type="match status" value="1"/>
</dbReference>
<dbReference type="Pfam" id="PF00400">
    <property type="entry name" value="WD40"/>
    <property type="match status" value="1"/>
</dbReference>
<feature type="region of interest" description="Disordered" evidence="10">
    <location>
        <begin position="1457"/>
        <end position="1524"/>
    </location>
</feature>
<evidence type="ECO:0000256" key="3">
    <source>
        <dbReference type="ARBA" id="ARBA00022574"/>
    </source>
</evidence>
<dbReference type="Pfam" id="PF00069">
    <property type="entry name" value="Pkinase"/>
    <property type="match status" value="1"/>
</dbReference>
<feature type="compositionally biased region" description="Polar residues" evidence="10">
    <location>
        <begin position="784"/>
        <end position="794"/>
    </location>
</feature>
<dbReference type="GO" id="GO:0004674">
    <property type="term" value="F:protein serine/threonine kinase activity"/>
    <property type="evidence" value="ECO:0007669"/>
    <property type="project" value="UniProtKB-KW"/>
</dbReference>
<accession>A0AAN6ST90</accession>
<dbReference type="PROSITE" id="PS00108">
    <property type="entry name" value="PROTEIN_KINASE_ST"/>
    <property type="match status" value="1"/>
</dbReference>
<evidence type="ECO:0000256" key="9">
    <source>
        <dbReference type="PROSITE-ProRule" id="PRU00221"/>
    </source>
</evidence>
<dbReference type="PANTHER" id="PTHR17583:SF0">
    <property type="entry name" value="PHOSPHOINOSITIDE 3-KINASE REGULATORY SUBUNIT 4"/>
    <property type="match status" value="1"/>
</dbReference>
<dbReference type="Pfam" id="PF22956">
    <property type="entry name" value="VPS15-like_hel"/>
    <property type="match status" value="1"/>
</dbReference>
<feature type="compositionally biased region" description="Polar residues" evidence="10">
    <location>
        <begin position="1467"/>
        <end position="1480"/>
    </location>
</feature>
<dbReference type="InterPro" id="IPR000719">
    <property type="entry name" value="Prot_kinase_dom"/>
</dbReference>
<dbReference type="GO" id="GO:0005524">
    <property type="term" value="F:ATP binding"/>
    <property type="evidence" value="ECO:0007669"/>
    <property type="project" value="UniProtKB-KW"/>
</dbReference>